<feature type="transmembrane region" description="Helical" evidence="7">
    <location>
        <begin position="69"/>
        <end position="89"/>
    </location>
</feature>
<dbReference type="AlphaFoldDB" id="D5BQZ3"/>
<keyword evidence="4 7" id="KW-0812">Transmembrane</keyword>
<dbReference type="GO" id="GO:0016491">
    <property type="term" value="F:oxidoreductase activity"/>
    <property type="evidence" value="ECO:0007669"/>
    <property type="project" value="UniProtKB-KW"/>
</dbReference>
<feature type="transmembrane region" description="Helical" evidence="7">
    <location>
        <begin position="137"/>
        <end position="155"/>
    </location>
</feature>
<evidence type="ECO:0000256" key="1">
    <source>
        <dbReference type="ARBA" id="ARBA00004651"/>
    </source>
</evidence>
<accession>D5BQZ3</accession>
<dbReference type="PANTHER" id="PTHR43373:SF1">
    <property type="entry name" value="NA(+)_H(+) ANTIPORTER SUBUNIT A"/>
    <property type="match status" value="1"/>
</dbReference>
<evidence type="ECO:0000313" key="10">
    <source>
        <dbReference type="EMBL" id="ADE38707.1"/>
    </source>
</evidence>
<dbReference type="PANTHER" id="PTHR43373">
    <property type="entry name" value="NA(+)/H(+) ANTIPORTER SUBUNIT"/>
    <property type="match status" value="1"/>
</dbReference>
<dbReference type="EC" id="1.6.5.11" evidence="10"/>
<organism evidence="10 11">
    <name type="scientific">Puniceispirillum marinum (strain IMCC1322)</name>
    <dbReference type="NCBI Taxonomy" id="488538"/>
    <lineage>
        <taxon>Bacteria</taxon>
        <taxon>Pseudomonadati</taxon>
        <taxon>Pseudomonadota</taxon>
        <taxon>Alphaproteobacteria</taxon>
        <taxon>Candidatus Puniceispirillales</taxon>
        <taxon>Candidatus Puniceispirillaceae</taxon>
        <taxon>Candidatus Puniceispirillum</taxon>
    </lineage>
</organism>
<evidence type="ECO:0000256" key="4">
    <source>
        <dbReference type="ARBA" id="ARBA00022692"/>
    </source>
</evidence>
<dbReference type="Pfam" id="PF13244">
    <property type="entry name" value="MbhD"/>
    <property type="match status" value="1"/>
</dbReference>
<comment type="subcellular location">
    <subcellularLocation>
        <location evidence="1">Cell membrane</location>
        <topology evidence="1">Multi-pass membrane protein</topology>
    </subcellularLocation>
</comment>
<evidence type="ECO:0000259" key="9">
    <source>
        <dbReference type="Pfam" id="PF20501"/>
    </source>
</evidence>
<feature type="transmembrane region" description="Helical" evidence="7">
    <location>
        <begin position="39"/>
        <end position="57"/>
    </location>
</feature>
<keyword evidence="11" id="KW-1185">Reference proteome</keyword>
<dbReference type="STRING" id="488538.SAR116_0464"/>
<dbReference type="Proteomes" id="UP000007460">
    <property type="component" value="Chromosome"/>
</dbReference>
<feature type="domain" description="MrpA C-terminal/MbhD" evidence="8">
    <location>
        <begin position="1"/>
        <end position="58"/>
    </location>
</feature>
<gene>
    <name evidence="10" type="ordered locus">SAR116_0464</name>
</gene>
<evidence type="ECO:0000313" key="11">
    <source>
        <dbReference type="Proteomes" id="UP000007460"/>
    </source>
</evidence>
<keyword evidence="2" id="KW-0813">Transport</keyword>
<evidence type="ECO:0000256" key="3">
    <source>
        <dbReference type="ARBA" id="ARBA00022475"/>
    </source>
</evidence>
<dbReference type="NCBIfam" id="NF009159">
    <property type="entry name" value="PRK12504.1"/>
    <property type="match status" value="1"/>
</dbReference>
<keyword evidence="5 7" id="KW-1133">Transmembrane helix</keyword>
<sequence>MVVRTGRLFAVIVMSGAYSLISAAFFVNLDAVDVAFTEAAVGAGVSSVLFLAAMAYLPAEEKPATHNNLAAFMICGIAGLLLVAATAHLPAIGDPTAPAHTHVAPRYLAESGDVLHIPNVVTTVLASYRGFDTLGETIVVFTAGLGVLLLLSGYTRTRKHKSRSKDEG</sequence>
<evidence type="ECO:0000259" key="8">
    <source>
        <dbReference type="Pfam" id="PF13244"/>
    </source>
</evidence>
<reference evidence="10 11" key="1">
    <citation type="journal article" date="2010" name="J. Bacteriol.">
        <title>Complete genome sequence of "Candidatus Puniceispirillum marinum" IMCC1322, a representative of the SAR116 clade in the Alphaproteobacteria.</title>
        <authorList>
            <person name="Oh H.M."/>
            <person name="Kwon K.K."/>
            <person name="Kang I."/>
            <person name="Kang S.G."/>
            <person name="Lee J.H."/>
            <person name="Kim S.J."/>
            <person name="Cho J.C."/>
        </authorList>
    </citation>
    <scope>NUCLEOTIDE SEQUENCE [LARGE SCALE GENOMIC DNA]</scope>
    <source>
        <strain evidence="10 11">IMCC1322</strain>
    </source>
</reference>
<evidence type="ECO:0000256" key="5">
    <source>
        <dbReference type="ARBA" id="ARBA00022989"/>
    </source>
</evidence>
<dbReference type="InterPro" id="IPR050616">
    <property type="entry name" value="CPA3_Na-H_Antiporter_A"/>
</dbReference>
<feature type="domain" description="MrpA C-terminal/MbhE" evidence="9">
    <location>
        <begin position="96"/>
        <end position="155"/>
    </location>
</feature>
<dbReference type="KEGG" id="apb:SAR116_0464"/>
<dbReference type="eggNOG" id="COG2111">
    <property type="taxonomic scope" value="Bacteria"/>
</dbReference>
<dbReference type="InterPro" id="IPR046806">
    <property type="entry name" value="MrpA_C/MbhE"/>
</dbReference>
<dbReference type="InterPro" id="IPR025383">
    <property type="entry name" value="MrpA_C/MbhD"/>
</dbReference>
<protein>
    <submittedName>
        <fullName evidence="10">Putative multicomponent Na+-H+ antiporter subunit A</fullName>
        <ecNumber evidence="10">1.6.5.11</ecNumber>
    </submittedName>
</protein>
<feature type="transmembrane region" description="Helical" evidence="7">
    <location>
        <begin position="7"/>
        <end position="27"/>
    </location>
</feature>
<dbReference type="EMBL" id="CP001751">
    <property type="protein sequence ID" value="ADE38707.1"/>
    <property type="molecule type" value="Genomic_DNA"/>
</dbReference>
<keyword evidence="10" id="KW-0560">Oxidoreductase</keyword>
<evidence type="ECO:0000256" key="7">
    <source>
        <dbReference type="SAM" id="Phobius"/>
    </source>
</evidence>
<keyword evidence="6 7" id="KW-0472">Membrane</keyword>
<keyword evidence="3" id="KW-1003">Cell membrane</keyword>
<proteinExistence type="predicted"/>
<dbReference type="HOGENOM" id="CLU_102546_0_0_5"/>
<dbReference type="Pfam" id="PF20501">
    <property type="entry name" value="MbhE"/>
    <property type="match status" value="1"/>
</dbReference>
<dbReference type="GO" id="GO:0005886">
    <property type="term" value="C:plasma membrane"/>
    <property type="evidence" value="ECO:0007669"/>
    <property type="project" value="UniProtKB-SubCell"/>
</dbReference>
<evidence type="ECO:0000256" key="6">
    <source>
        <dbReference type="ARBA" id="ARBA00023136"/>
    </source>
</evidence>
<evidence type="ECO:0000256" key="2">
    <source>
        <dbReference type="ARBA" id="ARBA00022448"/>
    </source>
</evidence>
<name>D5BQZ3_PUNMI</name>